<dbReference type="AlphaFoldDB" id="A0A3M9MTX8"/>
<accession>A0A3M9MTX8</accession>
<evidence type="ECO:0000256" key="2">
    <source>
        <dbReference type="RuleBase" id="RU003452"/>
    </source>
</evidence>
<dbReference type="Pfam" id="PF00797">
    <property type="entry name" value="Acetyltransf_2"/>
    <property type="match status" value="1"/>
</dbReference>
<dbReference type="PRINTS" id="PR01543">
    <property type="entry name" value="ANATRNSFRASE"/>
</dbReference>
<dbReference type="GO" id="GO:0016407">
    <property type="term" value="F:acetyltransferase activity"/>
    <property type="evidence" value="ECO:0007669"/>
    <property type="project" value="InterPro"/>
</dbReference>
<dbReference type="Proteomes" id="UP000272117">
    <property type="component" value="Unassembled WGS sequence"/>
</dbReference>
<dbReference type="Gene3D" id="2.40.128.150">
    <property type="entry name" value="Cysteine proteinases"/>
    <property type="match status" value="1"/>
</dbReference>
<comment type="similarity">
    <text evidence="1 2">Belongs to the arylamine N-acetyltransferase family.</text>
</comment>
<dbReference type="RefSeq" id="WP_123126042.1">
    <property type="nucleotide sequence ID" value="NZ_RJJD01000003.1"/>
</dbReference>
<dbReference type="OrthoDB" id="7181050at2"/>
<comment type="caution">
    <text evidence="3">The sequence shown here is derived from an EMBL/GenBank/DDBJ whole genome shotgun (WGS) entry which is preliminary data.</text>
</comment>
<dbReference type="PANTHER" id="PTHR11786:SF0">
    <property type="entry name" value="ARYLAMINE N-ACETYLTRANSFERASE 4-RELATED"/>
    <property type="match status" value="1"/>
</dbReference>
<dbReference type="SUPFAM" id="SSF54001">
    <property type="entry name" value="Cysteine proteinases"/>
    <property type="match status" value="1"/>
</dbReference>
<evidence type="ECO:0000313" key="4">
    <source>
        <dbReference type="Proteomes" id="UP000272117"/>
    </source>
</evidence>
<dbReference type="InterPro" id="IPR038765">
    <property type="entry name" value="Papain-like_cys_pep_sf"/>
</dbReference>
<sequence length="290" mass="33066">MKSTTPIAPEKTFFKIKKDGIDLERYFKRINYTGALSPTVETLQQLHYQHAVSIPFENLNPFLKQPVPLDMESLQRKLVEENRGGYCFEQNLLFAEVLRSLGFQVRGLAARVLWNVPAGVTTARGHMLLLVQAEGEAFLADVGFGGLTLTAPVKLYEQKEQQTPHETFRVVPVEDEFVLQAKIQGNWKPLYRIGLQEQFTPDYEMANWFTSTHPRSPFVNGLMFAKTTPEARYGLRNYELSIHYTNGITEKQVLSNPGQVKTVIEEVFKIPLPTTQELDQALHLIMQPLD</sequence>
<keyword evidence="3" id="KW-0808">Transferase</keyword>
<dbReference type="InterPro" id="IPR001447">
    <property type="entry name" value="Arylamine_N-AcTrfase"/>
</dbReference>
<dbReference type="PANTHER" id="PTHR11786">
    <property type="entry name" value="N-HYDROXYARYLAMINE O-ACETYLTRANSFERASE"/>
    <property type="match status" value="1"/>
</dbReference>
<protein>
    <submittedName>
        <fullName evidence="3">Arylamine N-acetyltransferase</fullName>
    </submittedName>
</protein>
<keyword evidence="4" id="KW-1185">Reference proteome</keyword>
<proteinExistence type="inferred from homology"/>
<gene>
    <name evidence="3" type="ORF">EFB08_05995</name>
</gene>
<evidence type="ECO:0000256" key="1">
    <source>
        <dbReference type="ARBA" id="ARBA00006547"/>
    </source>
</evidence>
<evidence type="ECO:0000313" key="3">
    <source>
        <dbReference type="EMBL" id="RNI28984.1"/>
    </source>
</evidence>
<organism evidence="3 4">
    <name type="scientific">Rufibacter latericius</name>
    <dbReference type="NCBI Taxonomy" id="2487040"/>
    <lineage>
        <taxon>Bacteria</taxon>
        <taxon>Pseudomonadati</taxon>
        <taxon>Bacteroidota</taxon>
        <taxon>Cytophagia</taxon>
        <taxon>Cytophagales</taxon>
        <taxon>Hymenobacteraceae</taxon>
        <taxon>Rufibacter</taxon>
    </lineage>
</organism>
<dbReference type="Gene3D" id="3.30.2140.10">
    <property type="entry name" value="Arylamine N-acetyltransferase"/>
    <property type="match status" value="1"/>
</dbReference>
<dbReference type="EMBL" id="RJJD01000003">
    <property type="protein sequence ID" value="RNI28984.1"/>
    <property type="molecule type" value="Genomic_DNA"/>
</dbReference>
<name>A0A3M9MTX8_9BACT</name>
<reference evidence="3 4" key="1">
    <citation type="submission" date="2018-11" db="EMBL/GenBank/DDBJ databases">
        <title>Rufibacter latericius sp. nov., isolated from water in Baiyang Lake.</title>
        <authorList>
            <person name="Yang Y."/>
        </authorList>
    </citation>
    <scope>NUCLEOTIDE SEQUENCE [LARGE SCALE GENOMIC DNA]</scope>
    <source>
        <strain evidence="3 4">R-22-1c-1</strain>
    </source>
</reference>